<dbReference type="Proteomes" id="UP000325113">
    <property type="component" value="Unassembled WGS sequence"/>
</dbReference>
<dbReference type="OrthoDB" id="8954335at2759"/>
<feature type="region of interest" description="Disordered" evidence="8">
    <location>
        <begin position="1"/>
        <end position="23"/>
    </location>
</feature>
<keyword evidence="6" id="KW-0342">GTP-binding</keyword>
<keyword evidence="5" id="KW-0547">Nucleotide-binding</keyword>
<evidence type="ECO:0000313" key="15">
    <source>
        <dbReference type="Proteomes" id="UP000322899"/>
    </source>
</evidence>
<proteinExistence type="inferred from homology"/>
<evidence type="ECO:0000256" key="7">
    <source>
        <dbReference type="ARBA" id="ARBA00032345"/>
    </source>
</evidence>
<comment type="caution">
    <text evidence="12">The sequence shown here is derived from an EMBL/GenBank/DDBJ whole genome shotgun (WGS) entry which is preliminary data.</text>
</comment>
<feature type="region of interest" description="Disordered" evidence="8">
    <location>
        <begin position="740"/>
        <end position="760"/>
    </location>
</feature>
<feature type="compositionally biased region" description="Basic residues" evidence="8">
    <location>
        <begin position="1"/>
        <end position="11"/>
    </location>
</feature>
<dbReference type="InterPro" id="IPR032859">
    <property type="entry name" value="KH_dom-like"/>
</dbReference>
<dbReference type="InterPro" id="IPR027417">
    <property type="entry name" value="P-loop_NTPase"/>
</dbReference>
<dbReference type="PANTHER" id="PTHR43834:SF6">
    <property type="entry name" value="GTPASE DER"/>
    <property type="match status" value="1"/>
</dbReference>
<evidence type="ECO:0000259" key="9">
    <source>
        <dbReference type="Pfam" id="PF01926"/>
    </source>
</evidence>
<dbReference type="NCBIfam" id="TIGR00231">
    <property type="entry name" value="small_GTP"/>
    <property type="match status" value="1"/>
</dbReference>
<dbReference type="Pfam" id="PF01926">
    <property type="entry name" value="MMR_HSR1"/>
    <property type="match status" value="3"/>
</dbReference>
<dbReference type="AlphaFoldDB" id="A0A5A8CW09"/>
<evidence type="ECO:0000313" key="16">
    <source>
        <dbReference type="Proteomes" id="UP000323011"/>
    </source>
</evidence>
<dbReference type="PRINTS" id="PR00326">
    <property type="entry name" value="GTP1OBG"/>
</dbReference>
<organism evidence="12 18">
    <name type="scientific">Cafeteria roenbergensis</name>
    <name type="common">Marine flagellate</name>
    <dbReference type="NCBI Taxonomy" id="33653"/>
    <lineage>
        <taxon>Eukaryota</taxon>
        <taxon>Sar</taxon>
        <taxon>Stramenopiles</taxon>
        <taxon>Bigyra</taxon>
        <taxon>Opalozoa</taxon>
        <taxon>Bicosoecida</taxon>
        <taxon>Cafeteriaceae</taxon>
        <taxon>Cafeteria</taxon>
    </lineage>
</organism>
<evidence type="ECO:0000313" key="14">
    <source>
        <dbReference type="EMBL" id="KAA0169203.1"/>
    </source>
</evidence>
<feature type="domain" description="G" evidence="9">
    <location>
        <begin position="80"/>
        <end position="104"/>
    </location>
</feature>
<feature type="compositionally biased region" description="Low complexity" evidence="8">
    <location>
        <begin position="830"/>
        <end position="868"/>
    </location>
</feature>
<evidence type="ECO:0000256" key="5">
    <source>
        <dbReference type="ARBA" id="ARBA00022741"/>
    </source>
</evidence>
<gene>
    <name evidence="14" type="ORF">FNF27_07022</name>
    <name evidence="13" type="ORF">FNF28_04195</name>
    <name evidence="11" type="ORF">FNF29_07455</name>
    <name evidence="12" type="ORF">FNF31_05768</name>
</gene>
<dbReference type="EMBL" id="VLTN01000069">
    <property type="protein sequence ID" value="KAA0147286.1"/>
    <property type="molecule type" value="Genomic_DNA"/>
</dbReference>
<dbReference type="SUPFAM" id="SSF52540">
    <property type="entry name" value="P-loop containing nucleoside triphosphate hydrolases"/>
    <property type="match status" value="2"/>
</dbReference>
<reference evidence="15 16" key="1">
    <citation type="submission" date="2019-07" db="EMBL/GenBank/DDBJ databases">
        <title>Genomes of Cafeteria roenbergensis.</title>
        <authorList>
            <person name="Fischer M.G."/>
            <person name="Hackl T."/>
            <person name="Roman M."/>
        </authorList>
    </citation>
    <scope>NUCLEOTIDE SEQUENCE [LARGE SCALE GENOMIC DNA]</scope>
    <source>
        <strain evidence="11 16">BVI</strain>
        <strain evidence="12 18">Cflag</strain>
        <strain evidence="14 15">E4-10P</strain>
        <strain evidence="13 17">RCC970-E3</strain>
    </source>
</reference>
<evidence type="ECO:0000256" key="8">
    <source>
        <dbReference type="SAM" id="MobiDB-lite"/>
    </source>
</evidence>
<evidence type="ECO:0000313" key="11">
    <source>
        <dbReference type="EMBL" id="KAA0147286.1"/>
    </source>
</evidence>
<dbReference type="PANTHER" id="PTHR43834">
    <property type="entry name" value="GTPASE DER"/>
    <property type="match status" value="1"/>
</dbReference>
<feature type="region of interest" description="Disordered" evidence="8">
    <location>
        <begin position="364"/>
        <end position="523"/>
    </location>
</feature>
<dbReference type="GO" id="GO:0005525">
    <property type="term" value="F:GTP binding"/>
    <property type="evidence" value="ECO:0007669"/>
    <property type="project" value="UniProtKB-KW"/>
</dbReference>
<feature type="region of interest" description="Disordered" evidence="8">
    <location>
        <begin position="821"/>
        <end position="888"/>
    </location>
</feature>
<evidence type="ECO:0000256" key="3">
    <source>
        <dbReference type="ARBA" id="ARBA00022517"/>
    </source>
</evidence>
<feature type="domain" description="G" evidence="9">
    <location>
        <begin position="544"/>
        <end position="666"/>
    </location>
</feature>
<keyword evidence="16" id="KW-1185">Reference proteome</keyword>
<feature type="domain" description="GTPase Der C-terminal KH-domain-like" evidence="10">
    <location>
        <begin position="764"/>
        <end position="820"/>
    </location>
</feature>
<evidence type="ECO:0000256" key="1">
    <source>
        <dbReference type="ARBA" id="ARBA00008279"/>
    </source>
</evidence>
<feature type="compositionally biased region" description="Basic and acidic residues" evidence="8">
    <location>
        <begin position="394"/>
        <end position="407"/>
    </location>
</feature>
<dbReference type="Gene3D" id="3.40.50.300">
    <property type="entry name" value="P-loop containing nucleotide triphosphate hydrolases"/>
    <property type="match status" value="2"/>
</dbReference>
<dbReference type="Proteomes" id="UP000322899">
    <property type="component" value="Unassembled WGS sequence"/>
</dbReference>
<accession>A0A5A8CW09</accession>
<evidence type="ECO:0000313" key="18">
    <source>
        <dbReference type="Proteomes" id="UP000325113"/>
    </source>
</evidence>
<evidence type="ECO:0000256" key="6">
    <source>
        <dbReference type="ARBA" id="ARBA00023134"/>
    </source>
</evidence>
<sequence>MGASPTKKRQRAEKAAAQAAKAGRAHFDPVVGGMYAGRSGAGAGAGAGAGGSAAEREAAAADATELTVEAIWARLGREPRVALVGRPNVGKSTLFNLLCGHKATHTSSRWARGAAGRRAAGTGGGATPAIVSRVPGTTRDWKEGRASIGGMPFRLVDTAGLEAEGEGAAVAGVGLPPEQRHHRGVDAAGLLAAGEALATSSAMHASTPEEAAAAAWGRVLTAGGFVVDGAGGPASAAPAPKPDPGVSVAQRMAEQTAAAVRSADAVWVVLDARQGVTADDERLAEWLRGVLGPAASSASGRVMVVLNKSDGVADVAGWDEWWAVASAEAAGLGVGGGACAAVSAAQGQGTAELLDHLAVAVAEAGERGSGPPNRAEDGPGGAGAAQPAGGAGDRVSDMVVARRDRDGTGASGDSGGSDGEEASSFGGLGARGAWSEDEGGSDGSDVPPAPWTDSEGASEGEGRWTPEEDEEDEARAGAGGGAAAAAPHGATQSRASAGRVATELPGRSDEGASSLGAEAPAPLTARERLNARRAYLAEHGEVAVAVVGRPNVGKSTLVNRLLGQERLLTGPTAGLTRDATEVEMECEGRRVALLDTAGMRRAAKWDWSAAGEGLEAASAAAARAALGRAGVVVLVVDATEGLTRQDAAIAQTVTREGRALVVVANKLDGVPDRAAALSAVAKQADHAAGEARGAAVVGTSALAGLGTGAVLPAVLEAHARWSRRIRTSQLNAWLQRMLAAHPPPSGTRRGSARPHEFKGRPTTRVAPLRVLYASQVHSRPPTFSLFTNKSEVPRAWGRFLLSSLREEFDLWGVPLRLRVRGGAKAERAAPRGSSSGAAGKPAAAAVTTTKRAKPAAPATGAARPRQAARGGGSGNVPRARSGPRDARR</sequence>
<protein>
    <recommendedName>
        <fullName evidence="2">GTPase Der</fullName>
    </recommendedName>
    <alternativeName>
        <fullName evidence="7">GTP-binding protein EngA</fullName>
    </alternativeName>
</protein>
<dbReference type="InterPro" id="IPR015946">
    <property type="entry name" value="KH_dom-like_a/b"/>
</dbReference>
<dbReference type="GO" id="GO:0042254">
    <property type="term" value="P:ribosome biogenesis"/>
    <property type="evidence" value="ECO:0007669"/>
    <property type="project" value="UniProtKB-KW"/>
</dbReference>
<evidence type="ECO:0000313" key="13">
    <source>
        <dbReference type="EMBL" id="KAA0163538.1"/>
    </source>
</evidence>
<dbReference type="InterPro" id="IPR005225">
    <property type="entry name" value="Small_GTP-bd"/>
</dbReference>
<keyword evidence="4" id="KW-0677">Repeat</keyword>
<evidence type="ECO:0000313" key="17">
    <source>
        <dbReference type="Proteomes" id="UP000324907"/>
    </source>
</evidence>
<dbReference type="EMBL" id="VLTO01000072">
    <property type="protein sequence ID" value="KAA0169203.1"/>
    <property type="molecule type" value="Genomic_DNA"/>
</dbReference>
<evidence type="ECO:0000313" key="12">
    <source>
        <dbReference type="EMBL" id="KAA0157343.1"/>
    </source>
</evidence>
<dbReference type="InterPro" id="IPR006073">
    <property type="entry name" value="GTP-bd"/>
</dbReference>
<evidence type="ECO:0000256" key="2">
    <source>
        <dbReference type="ARBA" id="ARBA00020953"/>
    </source>
</evidence>
<evidence type="ECO:0000256" key="4">
    <source>
        <dbReference type="ARBA" id="ARBA00022737"/>
    </source>
</evidence>
<evidence type="ECO:0000259" key="10">
    <source>
        <dbReference type="Pfam" id="PF14714"/>
    </source>
</evidence>
<feature type="domain" description="G" evidence="9">
    <location>
        <begin position="128"/>
        <end position="162"/>
    </location>
</feature>
<dbReference type="EMBL" id="VLTM01000078">
    <property type="protein sequence ID" value="KAA0157343.1"/>
    <property type="molecule type" value="Genomic_DNA"/>
</dbReference>
<comment type="similarity">
    <text evidence="1">Belongs to the TRAFAC class TrmE-Era-EngA-EngB-Septin-like GTPase superfamily. EngA (Der) GTPase family.</text>
</comment>
<name>A0A5A8CW09_CAFRO</name>
<keyword evidence="3" id="KW-0690">Ribosome biogenesis</keyword>
<dbReference type="HAMAP" id="MF_00195">
    <property type="entry name" value="GTPase_Der"/>
    <property type="match status" value="1"/>
</dbReference>
<dbReference type="Proteomes" id="UP000324907">
    <property type="component" value="Unassembled WGS sequence"/>
</dbReference>
<dbReference type="Proteomes" id="UP000323011">
    <property type="component" value="Unassembled WGS sequence"/>
</dbReference>
<dbReference type="Pfam" id="PF14714">
    <property type="entry name" value="KH_dom-like"/>
    <property type="match status" value="1"/>
</dbReference>
<dbReference type="Gene3D" id="3.30.300.20">
    <property type="match status" value="1"/>
</dbReference>
<dbReference type="EMBL" id="VLTL01000065">
    <property type="protein sequence ID" value="KAA0163538.1"/>
    <property type="molecule type" value="Genomic_DNA"/>
</dbReference>
<dbReference type="InterPro" id="IPR016484">
    <property type="entry name" value="GTPase_Der"/>
</dbReference>